<dbReference type="EMBL" id="JAKWBI020000292">
    <property type="protein sequence ID" value="KAJ2897140.1"/>
    <property type="molecule type" value="Genomic_DNA"/>
</dbReference>
<evidence type="ECO:0000313" key="1">
    <source>
        <dbReference type="EMBL" id="KAJ2897140.1"/>
    </source>
</evidence>
<keyword evidence="2" id="KW-1185">Reference proteome</keyword>
<organism evidence="1 2">
    <name type="scientific">Zalerion maritima</name>
    <dbReference type="NCBI Taxonomy" id="339359"/>
    <lineage>
        <taxon>Eukaryota</taxon>
        <taxon>Fungi</taxon>
        <taxon>Dikarya</taxon>
        <taxon>Ascomycota</taxon>
        <taxon>Pezizomycotina</taxon>
        <taxon>Sordariomycetes</taxon>
        <taxon>Lulworthiomycetidae</taxon>
        <taxon>Lulworthiales</taxon>
        <taxon>Lulworthiaceae</taxon>
        <taxon>Zalerion</taxon>
    </lineage>
</organism>
<proteinExistence type="predicted"/>
<dbReference type="Proteomes" id="UP001201980">
    <property type="component" value="Unassembled WGS sequence"/>
</dbReference>
<dbReference type="AlphaFoldDB" id="A0AAD5RLS4"/>
<gene>
    <name evidence="1" type="ORF">MKZ38_004958</name>
</gene>
<comment type="caution">
    <text evidence="1">The sequence shown here is derived from an EMBL/GenBank/DDBJ whole genome shotgun (WGS) entry which is preliminary data.</text>
</comment>
<evidence type="ECO:0000313" key="2">
    <source>
        <dbReference type="Proteomes" id="UP001201980"/>
    </source>
</evidence>
<name>A0AAD5RLS4_9PEZI</name>
<accession>A0AAD5RLS4</accession>
<sequence>MLPSAIPVPSIAWQAALSKNGAAKASNLLSNILPNTLRRLPACQSPTVPEKLHRIGTFFRIVQTIPISIFSLLMTAYRLWSLTDRAQNGVSRTFTASAHQAKAMRCLHAYHRLF</sequence>
<reference evidence="1" key="1">
    <citation type="submission" date="2022-07" db="EMBL/GenBank/DDBJ databases">
        <title>Draft genome sequence of Zalerion maritima ATCC 34329, a (micro)plastics degrading marine fungus.</title>
        <authorList>
            <person name="Paco A."/>
            <person name="Goncalves M.F.M."/>
            <person name="Rocha-Santos T.A.P."/>
            <person name="Alves A."/>
        </authorList>
    </citation>
    <scope>NUCLEOTIDE SEQUENCE</scope>
    <source>
        <strain evidence="1">ATCC 34329</strain>
    </source>
</reference>
<protein>
    <submittedName>
        <fullName evidence="1">Uncharacterized protein</fullName>
    </submittedName>
</protein>